<accession>A0A0P7B8U7</accession>
<feature type="compositionally biased region" description="Basic and acidic residues" evidence="12">
    <location>
        <begin position="1"/>
        <end position="10"/>
    </location>
</feature>
<evidence type="ECO:0000256" key="9">
    <source>
        <dbReference type="ARBA" id="ARBA00023136"/>
    </source>
</evidence>
<evidence type="ECO:0000256" key="2">
    <source>
        <dbReference type="ARBA" id="ARBA00006375"/>
    </source>
</evidence>
<feature type="repeat" description="Solcar" evidence="10">
    <location>
        <begin position="172"/>
        <end position="263"/>
    </location>
</feature>
<dbReference type="AlphaFoldDB" id="A0A0P7B8U7"/>
<reference evidence="13 14" key="1">
    <citation type="submission" date="2015-09" db="EMBL/GenBank/DDBJ databases">
        <title>Draft genome of a European isolate of the apple canker pathogen Neonectria ditissima.</title>
        <authorList>
            <person name="Gomez-Cortecero A."/>
            <person name="Harrison R.J."/>
            <person name="Armitage A.D."/>
        </authorList>
    </citation>
    <scope>NUCLEOTIDE SEQUENCE [LARGE SCALE GENOMIC DNA]</scope>
    <source>
        <strain evidence="13 14">R09/05</strain>
    </source>
</reference>
<evidence type="ECO:0000256" key="10">
    <source>
        <dbReference type="PROSITE-ProRule" id="PRU00282"/>
    </source>
</evidence>
<dbReference type="PROSITE" id="PS50920">
    <property type="entry name" value="SOLCAR"/>
    <property type="match status" value="1"/>
</dbReference>
<evidence type="ECO:0000256" key="1">
    <source>
        <dbReference type="ARBA" id="ARBA00004225"/>
    </source>
</evidence>
<keyword evidence="9 10" id="KW-0472">Membrane</keyword>
<evidence type="ECO:0000313" key="13">
    <source>
        <dbReference type="EMBL" id="KPM35432.1"/>
    </source>
</evidence>
<dbReference type="SUPFAM" id="SSF103506">
    <property type="entry name" value="Mitochondrial carrier"/>
    <property type="match status" value="1"/>
</dbReference>
<comment type="similarity">
    <text evidence="2 11">Belongs to the mitochondrial carrier (TC 2.A.29) family.</text>
</comment>
<dbReference type="EMBL" id="LKCW01000253">
    <property type="protein sequence ID" value="KPM35432.1"/>
    <property type="molecule type" value="Genomic_DNA"/>
</dbReference>
<dbReference type="InterPro" id="IPR023395">
    <property type="entry name" value="MCP_dom_sf"/>
</dbReference>
<evidence type="ECO:0000256" key="8">
    <source>
        <dbReference type="ARBA" id="ARBA00023128"/>
    </source>
</evidence>
<evidence type="ECO:0000256" key="6">
    <source>
        <dbReference type="ARBA" id="ARBA00022792"/>
    </source>
</evidence>
<dbReference type="InterPro" id="IPR018108">
    <property type="entry name" value="MCP_transmembrane"/>
</dbReference>
<sequence length="447" mass="49655">MSLRRDDAPDSRTGVLPVLLPGDGLPDRDPRSNAATAASAAGVRALSAQVVAFYFRAPAKAFFRTRVDYLAYARIVHQAQTKMMLKAVVADASASRLTLALRQAWLLMRSTTPGVLTSAIKHQGWGIVPHQILPPLIANIGVGAVLYTSYLQILGRLHEESGQARKRVYPPPQPAHTFAAGFLAGGLQSVLAAPLDALQARYDHRDLMPNDASGKPRSMWTFGAEKLREIGLRGIFAGWGLSFAKDSLGSAIFFSAFEYVKAQGYYRFVTWYYGGLAEDIVDVLAMKRPTTHRPRDAETTLIRPHYALEPAFLLLAGISASFAQQVLLHPLTHFQVQHWDHLEELDAKAAKMRASAAANPDRPRRRWRMMRAYYHAYQESLAVCTSAAAAEGLGLGRWLYRGFWWNAIRQVPSTSAGLIIFELIRRKYGLGMEEVRINKDGYDILLH</sequence>
<evidence type="ECO:0000256" key="12">
    <source>
        <dbReference type="SAM" id="MobiDB-lite"/>
    </source>
</evidence>
<dbReference type="PANTHER" id="PTHR45624:SF26">
    <property type="entry name" value="CARRIER PROTEIN, PUTATIVE (AFU_ORTHOLOGUE AFUA_1G07710)-RELATED"/>
    <property type="match status" value="1"/>
</dbReference>
<evidence type="ECO:0000256" key="3">
    <source>
        <dbReference type="ARBA" id="ARBA00022448"/>
    </source>
</evidence>
<evidence type="ECO:0000256" key="7">
    <source>
        <dbReference type="ARBA" id="ARBA00022989"/>
    </source>
</evidence>
<keyword evidence="4 10" id="KW-0812">Transmembrane</keyword>
<dbReference type="Proteomes" id="UP000050424">
    <property type="component" value="Unassembled WGS sequence"/>
</dbReference>
<keyword evidence="14" id="KW-1185">Reference proteome</keyword>
<dbReference type="GO" id="GO:0031966">
    <property type="term" value="C:mitochondrial membrane"/>
    <property type="evidence" value="ECO:0007669"/>
    <property type="project" value="UniProtKB-SubCell"/>
</dbReference>
<evidence type="ECO:0000256" key="11">
    <source>
        <dbReference type="RuleBase" id="RU000488"/>
    </source>
</evidence>
<evidence type="ECO:0000256" key="4">
    <source>
        <dbReference type="ARBA" id="ARBA00022692"/>
    </source>
</evidence>
<gene>
    <name evidence="13" type="ORF">AK830_g11132</name>
</gene>
<keyword evidence="5" id="KW-0677">Repeat</keyword>
<keyword evidence="3 11" id="KW-0813">Transport</keyword>
<proteinExistence type="inferred from homology"/>
<keyword evidence="6" id="KW-0999">Mitochondrion inner membrane</keyword>
<dbReference type="Pfam" id="PF00153">
    <property type="entry name" value="Mito_carr"/>
    <property type="match status" value="1"/>
</dbReference>
<evidence type="ECO:0000256" key="5">
    <source>
        <dbReference type="ARBA" id="ARBA00022737"/>
    </source>
</evidence>
<feature type="compositionally biased region" description="Low complexity" evidence="12">
    <location>
        <begin position="14"/>
        <end position="24"/>
    </location>
</feature>
<comment type="caution">
    <text evidence="13">The sequence shown here is derived from an EMBL/GenBank/DDBJ whole genome shotgun (WGS) entry which is preliminary data.</text>
</comment>
<protein>
    <recommendedName>
        <fullName evidence="15">Solute carrier family 25 member 45</fullName>
    </recommendedName>
</protein>
<evidence type="ECO:0008006" key="15">
    <source>
        <dbReference type="Google" id="ProtNLM"/>
    </source>
</evidence>
<dbReference type="InterPro" id="IPR050567">
    <property type="entry name" value="Mitochondrial_Carrier"/>
</dbReference>
<dbReference type="STRING" id="78410.A0A0P7B8U7"/>
<keyword evidence="7" id="KW-1133">Transmembrane helix</keyword>
<keyword evidence="8" id="KW-0496">Mitochondrion</keyword>
<evidence type="ECO:0000313" key="14">
    <source>
        <dbReference type="Proteomes" id="UP000050424"/>
    </source>
</evidence>
<dbReference type="OrthoDB" id="3364892at2759"/>
<name>A0A0P7B8U7_9HYPO</name>
<feature type="region of interest" description="Disordered" evidence="12">
    <location>
        <begin position="1"/>
        <end position="33"/>
    </location>
</feature>
<dbReference type="Gene3D" id="1.50.40.10">
    <property type="entry name" value="Mitochondrial carrier domain"/>
    <property type="match status" value="1"/>
</dbReference>
<organism evidence="13 14">
    <name type="scientific">Neonectria ditissima</name>
    <dbReference type="NCBI Taxonomy" id="78410"/>
    <lineage>
        <taxon>Eukaryota</taxon>
        <taxon>Fungi</taxon>
        <taxon>Dikarya</taxon>
        <taxon>Ascomycota</taxon>
        <taxon>Pezizomycotina</taxon>
        <taxon>Sordariomycetes</taxon>
        <taxon>Hypocreomycetidae</taxon>
        <taxon>Hypocreales</taxon>
        <taxon>Nectriaceae</taxon>
        <taxon>Neonectria</taxon>
    </lineage>
</organism>
<dbReference type="GO" id="GO:0022857">
    <property type="term" value="F:transmembrane transporter activity"/>
    <property type="evidence" value="ECO:0007669"/>
    <property type="project" value="TreeGrafter"/>
</dbReference>
<comment type="subcellular location">
    <subcellularLocation>
        <location evidence="1">Mitochondrion membrane</location>
        <topology evidence="1">Multi-pass membrane protein</topology>
    </subcellularLocation>
</comment>
<dbReference type="PANTHER" id="PTHR45624">
    <property type="entry name" value="MITOCHONDRIAL BASIC AMINO ACIDS TRANSPORTER-RELATED"/>
    <property type="match status" value="1"/>
</dbReference>